<dbReference type="GO" id="GO:0005886">
    <property type="term" value="C:plasma membrane"/>
    <property type="evidence" value="ECO:0007669"/>
    <property type="project" value="UniProtKB-SubCell"/>
</dbReference>
<keyword evidence="2 3" id="KW-0961">Cell wall biogenesis/degradation</keyword>
<comment type="function">
    <text evidence="3">Lytic transglycosylase with a strong preference for naked glycan strands that lack stem peptides.</text>
</comment>
<dbReference type="PANTHER" id="PTHR34183:SF1">
    <property type="entry name" value="ENDOLYTIC PEPTIDOGLYCAN TRANSGLYCOSYLASE RLPA"/>
    <property type="match status" value="1"/>
</dbReference>
<keyword evidence="3" id="KW-0472">Membrane</keyword>
<dbReference type="AlphaFoldDB" id="A0A848F6H0"/>
<keyword evidence="6" id="KW-0732">Signal</keyword>
<accession>A0A848F6H0</accession>
<evidence type="ECO:0000259" key="7">
    <source>
        <dbReference type="Pfam" id="PF03330"/>
    </source>
</evidence>
<proteinExistence type="inferred from homology"/>
<reference evidence="8 9" key="1">
    <citation type="submission" date="2020-04" db="EMBL/GenBank/DDBJ databases">
        <title>Azohydromonas sp. isolated from soil.</title>
        <authorList>
            <person name="Dahal R.H."/>
        </authorList>
    </citation>
    <scope>NUCLEOTIDE SEQUENCE [LARGE SCALE GENOMIC DNA]</scope>
    <source>
        <strain evidence="8 9">G-1-1-14</strain>
    </source>
</reference>
<dbReference type="EMBL" id="JABBFW010000001">
    <property type="protein sequence ID" value="NML13870.1"/>
    <property type="molecule type" value="Genomic_DNA"/>
</dbReference>
<dbReference type="EC" id="4.2.2.-" evidence="3"/>
<comment type="subcellular location">
    <subcellularLocation>
        <location evidence="3">Cell membrane</location>
        <topology evidence="3">Lipid-anchor</topology>
    </subcellularLocation>
</comment>
<dbReference type="NCBIfam" id="TIGR00413">
    <property type="entry name" value="rlpA"/>
    <property type="match status" value="1"/>
</dbReference>
<keyword evidence="3" id="KW-0564">Palmitate</keyword>
<dbReference type="InterPro" id="IPR012997">
    <property type="entry name" value="RplA"/>
</dbReference>
<evidence type="ECO:0000256" key="3">
    <source>
        <dbReference type="HAMAP-Rule" id="MF_02071"/>
    </source>
</evidence>
<organism evidence="8 9">
    <name type="scientific">Azohydromonas caseinilytica</name>
    <dbReference type="NCBI Taxonomy" id="2728836"/>
    <lineage>
        <taxon>Bacteria</taxon>
        <taxon>Pseudomonadati</taxon>
        <taxon>Pseudomonadota</taxon>
        <taxon>Betaproteobacteria</taxon>
        <taxon>Burkholderiales</taxon>
        <taxon>Sphaerotilaceae</taxon>
        <taxon>Azohydromonas</taxon>
    </lineage>
</organism>
<evidence type="ECO:0000256" key="1">
    <source>
        <dbReference type="ARBA" id="ARBA00023239"/>
    </source>
</evidence>
<keyword evidence="3" id="KW-0449">Lipoprotein</keyword>
<dbReference type="InterPro" id="IPR036908">
    <property type="entry name" value="RlpA-like_sf"/>
</dbReference>
<evidence type="ECO:0000313" key="8">
    <source>
        <dbReference type="EMBL" id="NML13870.1"/>
    </source>
</evidence>
<dbReference type="RefSeq" id="WP_169158749.1">
    <property type="nucleotide sequence ID" value="NZ_JABBFW010000001.1"/>
</dbReference>
<name>A0A848F6H0_9BURK</name>
<dbReference type="Gene3D" id="2.40.40.10">
    <property type="entry name" value="RlpA-like domain"/>
    <property type="match status" value="1"/>
</dbReference>
<comment type="caution">
    <text evidence="8">The sequence shown here is derived from an EMBL/GenBank/DDBJ whole genome shotgun (WGS) entry which is preliminary data.</text>
</comment>
<dbReference type="GO" id="GO:0071555">
    <property type="term" value="P:cell wall organization"/>
    <property type="evidence" value="ECO:0007669"/>
    <property type="project" value="UniProtKB-KW"/>
</dbReference>
<dbReference type="PROSITE" id="PS51257">
    <property type="entry name" value="PROKAR_LIPOPROTEIN"/>
    <property type="match status" value="1"/>
</dbReference>
<feature type="domain" description="RlpA-like protein double-psi beta-barrel" evidence="7">
    <location>
        <begin position="65"/>
        <end position="146"/>
    </location>
</feature>
<gene>
    <name evidence="3" type="primary">rlpA</name>
    <name evidence="8" type="ORF">HHL10_02605</name>
</gene>
<feature type="region of interest" description="Disordered" evidence="5">
    <location>
        <begin position="160"/>
        <end position="188"/>
    </location>
</feature>
<protein>
    <recommendedName>
        <fullName evidence="3">Endolytic peptidoglycan transglycosylase RlpA</fullName>
        <ecNumber evidence="3">4.2.2.-</ecNumber>
    </recommendedName>
</protein>
<dbReference type="InterPro" id="IPR009009">
    <property type="entry name" value="RlpA-like_DPBB"/>
</dbReference>
<dbReference type="GO" id="GO:0000270">
    <property type="term" value="P:peptidoglycan metabolic process"/>
    <property type="evidence" value="ECO:0007669"/>
    <property type="project" value="UniProtKB-UniRule"/>
</dbReference>
<dbReference type="GO" id="GO:0008932">
    <property type="term" value="F:lytic endotransglycosylase activity"/>
    <property type="evidence" value="ECO:0007669"/>
    <property type="project" value="UniProtKB-UniRule"/>
</dbReference>
<evidence type="ECO:0000313" key="9">
    <source>
        <dbReference type="Proteomes" id="UP000574067"/>
    </source>
</evidence>
<sequence>MQRSTNLLAGVLLVLLSGCAANPVSADASPQLPPGPPPQVARADANEAVPVQADVQPVALRKRVQRGQASWYAHRFHGRRTASGERYSRHGLTAAHPTLPIPSYARVRNPANGREVIVRINDRGPFSRGHVIDLSHAAATMLGIVRGPRVVEIEQVTDVERRGSSWPQERAAAPSQPRTLTAQAEPAR</sequence>
<keyword evidence="3" id="KW-1003">Cell membrane</keyword>
<dbReference type="InterPro" id="IPR034718">
    <property type="entry name" value="RlpA"/>
</dbReference>
<evidence type="ECO:0000256" key="4">
    <source>
        <dbReference type="RuleBase" id="RU003495"/>
    </source>
</evidence>
<feature type="chain" id="PRO_5033193875" description="Endolytic peptidoglycan transglycosylase RlpA" evidence="6">
    <location>
        <begin position="27"/>
        <end position="188"/>
    </location>
</feature>
<keyword evidence="1 3" id="KW-0456">Lyase</keyword>
<evidence type="ECO:0000256" key="2">
    <source>
        <dbReference type="ARBA" id="ARBA00023316"/>
    </source>
</evidence>
<evidence type="ECO:0000256" key="6">
    <source>
        <dbReference type="SAM" id="SignalP"/>
    </source>
</evidence>
<feature type="signal peptide" evidence="6">
    <location>
        <begin position="1"/>
        <end position="26"/>
    </location>
</feature>
<comment type="similarity">
    <text evidence="3 4">Belongs to the RlpA family.</text>
</comment>
<evidence type="ECO:0000256" key="5">
    <source>
        <dbReference type="SAM" id="MobiDB-lite"/>
    </source>
</evidence>
<dbReference type="Proteomes" id="UP000574067">
    <property type="component" value="Unassembled WGS sequence"/>
</dbReference>
<dbReference type="SUPFAM" id="SSF50685">
    <property type="entry name" value="Barwin-like endoglucanases"/>
    <property type="match status" value="1"/>
</dbReference>
<dbReference type="PANTHER" id="PTHR34183">
    <property type="entry name" value="ENDOLYTIC PEPTIDOGLYCAN TRANSGLYCOSYLASE RLPA"/>
    <property type="match status" value="1"/>
</dbReference>
<keyword evidence="9" id="KW-1185">Reference proteome</keyword>
<dbReference type="HAMAP" id="MF_02071">
    <property type="entry name" value="RlpA"/>
    <property type="match status" value="1"/>
</dbReference>
<dbReference type="CDD" id="cd22268">
    <property type="entry name" value="DPBB_RlpA-like"/>
    <property type="match status" value="1"/>
</dbReference>
<dbReference type="Pfam" id="PF03330">
    <property type="entry name" value="DPBB_1"/>
    <property type="match status" value="1"/>
</dbReference>